<dbReference type="Proteomes" id="UP001500618">
    <property type="component" value="Unassembled WGS sequence"/>
</dbReference>
<feature type="transmembrane region" description="Helical" evidence="1">
    <location>
        <begin position="93"/>
        <end position="112"/>
    </location>
</feature>
<sequence length="243" mass="25190">MVGVLVVAVRPYLRLIGGSLAGSTALAVAFAIVSLFARNGNPRLGLLQFGLVDSESAPSYFSALFIEAAVAAMVPAAIVAWVGRRRDQPWGEAALAGAAGPFLLGVSYLLAGNGTIDAVDQTRPWLYVQAAAVLAFLVAALVARLTARDDHVAVRTLPNRYALWACGAVVGAVLGMIASIVFFNLGPIPFSFGQAGQQVSGSLRTTDNSVLISATATLIGLAVAIVVVIEAVWCVVASRRRQG</sequence>
<feature type="transmembrane region" description="Helical" evidence="1">
    <location>
        <begin position="57"/>
        <end position="81"/>
    </location>
</feature>
<feature type="transmembrane region" description="Helical" evidence="1">
    <location>
        <begin position="162"/>
        <end position="183"/>
    </location>
</feature>
<accession>A0ABP4RTB0</accession>
<name>A0ABP4RTB0_9ACTN</name>
<organism evidence="2 3">
    <name type="scientific">Fodinicola feengrottensis</name>
    <dbReference type="NCBI Taxonomy" id="435914"/>
    <lineage>
        <taxon>Bacteria</taxon>
        <taxon>Bacillati</taxon>
        <taxon>Actinomycetota</taxon>
        <taxon>Actinomycetes</taxon>
        <taxon>Mycobacteriales</taxon>
        <taxon>Fodinicola</taxon>
    </lineage>
</organism>
<evidence type="ECO:0000313" key="2">
    <source>
        <dbReference type="EMBL" id="GAA1661494.1"/>
    </source>
</evidence>
<keyword evidence="1" id="KW-0472">Membrane</keyword>
<comment type="caution">
    <text evidence="2">The sequence shown here is derived from an EMBL/GenBank/DDBJ whole genome shotgun (WGS) entry which is preliminary data.</text>
</comment>
<keyword evidence="1" id="KW-1133">Transmembrane helix</keyword>
<reference evidence="3" key="1">
    <citation type="journal article" date="2019" name="Int. J. Syst. Evol. Microbiol.">
        <title>The Global Catalogue of Microorganisms (GCM) 10K type strain sequencing project: providing services to taxonomists for standard genome sequencing and annotation.</title>
        <authorList>
            <consortium name="The Broad Institute Genomics Platform"/>
            <consortium name="The Broad Institute Genome Sequencing Center for Infectious Disease"/>
            <person name="Wu L."/>
            <person name="Ma J."/>
        </authorList>
    </citation>
    <scope>NUCLEOTIDE SEQUENCE [LARGE SCALE GENOMIC DNA]</scope>
    <source>
        <strain evidence="3">JCM 14718</strain>
    </source>
</reference>
<keyword evidence="3" id="KW-1185">Reference proteome</keyword>
<feature type="transmembrane region" description="Helical" evidence="1">
    <location>
        <begin position="210"/>
        <end position="236"/>
    </location>
</feature>
<protein>
    <submittedName>
        <fullName evidence="2">Uncharacterized protein</fullName>
    </submittedName>
</protein>
<evidence type="ECO:0000313" key="3">
    <source>
        <dbReference type="Proteomes" id="UP001500618"/>
    </source>
</evidence>
<feature type="transmembrane region" description="Helical" evidence="1">
    <location>
        <begin position="12"/>
        <end position="37"/>
    </location>
</feature>
<dbReference type="EMBL" id="BAAANY010000002">
    <property type="protein sequence ID" value="GAA1661494.1"/>
    <property type="molecule type" value="Genomic_DNA"/>
</dbReference>
<feature type="transmembrane region" description="Helical" evidence="1">
    <location>
        <begin position="124"/>
        <end position="142"/>
    </location>
</feature>
<keyword evidence="1" id="KW-0812">Transmembrane</keyword>
<gene>
    <name evidence="2" type="ORF">GCM10009765_08770</name>
</gene>
<proteinExistence type="predicted"/>
<evidence type="ECO:0000256" key="1">
    <source>
        <dbReference type="SAM" id="Phobius"/>
    </source>
</evidence>